<dbReference type="EMBL" id="CP113836">
    <property type="protein sequence ID" value="WAL63859.1"/>
    <property type="molecule type" value="Genomic_DNA"/>
</dbReference>
<dbReference type="RefSeq" id="WP_268754103.1">
    <property type="nucleotide sequence ID" value="NZ_CP113836.1"/>
</dbReference>
<keyword evidence="1" id="KW-1133">Transmembrane helix</keyword>
<keyword evidence="1" id="KW-0812">Transmembrane</keyword>
<evidence type="ECO:0000313" key="2">
    <source>
        <dbReference type="EMBL" id="WAL63859.1"/>
    </source>
</evidence>
<name>A0ABY7AV52_9PSEU</name>
<dbReference type="Proteomes" id="UP001163203">
    <property type="component" value="Chromosome"/>
</dbReference>
<keyword evidence="3" id="KW-1185">Reference proteome</keyword>
<feature type="transmembrane region" description="Helical" evidence="1">
    <location>
        <begin position="45"/>
        <end position="67"/>
    </location>
</feature>
<protein>
    <submittedName>
        <fullName evidence="2">Uncharacterized protein</fullName>
    </submittedName>
</protein>
<proteinExistence type="predicted"/>
<evidence type="ECO:0000313" key="3">
    <source>
        <dbReference type="Proteomes" id="UP001163203"/>
    </source>
</evidence>
<keyword evidence="1" id="KW-0472">Membrane</keyword>
<gene>
    <name evidence="2" type="ORF">ORV05_23050</name>
</gene>
<sequence>MTIIRPIPVLAAPMAVAALAFLLVGVALCTEMADQMPNRAGTVYSIAAGVAVIAFSVLLGATVRAYFRPIAADHGTIRVPSVLTTRAIPVSEVTEWRWRVSDGPIVGGVLGMVCPEFTTADGRTIRGTHHVCRPHSRRWTEARDAMAKILPGHPGPKPPGRAAG</sequence>
<accession>A0ABY7AV52</accession>
<organism evidence="2 3">
    <name type="scientific">Amycolatopsis cynarae</name>
    <dbReference type="NCBI Taxonomy" id="2995223"/>
    <lineage>
        <taxon>Bacteria</taxon>
        <taxon>Bacillati</taxon>
        <taxon>Actinomycetota</taxon>
        <taxon>Actinomycetes</taxon>
        <taxon>Pseudonocardiales</taxon>
        <taxon>Pseudonocardiaceae</taxon>
        <taxon>Amycolatopsis</taxon>
    </lineage>
</organism>
<evidence type="ECO:0000256" key="1">
    <source>
        <dbReference type="SAM" id="Phobius"/>
    </source>
</evidence>
<reference evidence="2" key="1">
    <citation type="submission" date="2022-11" db="EMBL/GenBank/DDBJ databases">
        <authorList>
            <person name="Mo P."/>
        </authorList>
    </citation>
    <scope>NUCLEOTIDE SEQUENCE</scope>
    <source>
        <strain evidence="2">HUAS 11-8</strain>
    </source>
</reference>